<protein>
    <submittedName>
        <fullName evidence="3">Uncharacterized protein</fullName>
    </submittedName>
</protein>
<organism evidence="2 3">
    <name type="scientific">Panagrolaimus davidi</name>
    <dbReference type="NCBI Taxonomy" id="227884"/>
    <lineage>
        <taxon>Eukaryota</taxon>
        <taxon>Metazoa</taxon>
        <taxon>Ecdysozoa</taxon>
        <taxon>Nematoda</taxon>
        <taxon>Chromadorea</taxon>
        <taxon>Rhabditida</taxon>
        <taxon>Tylenchina</taxon>
        <taxon>Panagrolaimomorpha</taxon>
        <taxon>Panagrolaimoidea</taxon>
        <taxon>Panagrolaimidae</taxon>
        <taxon>Panagrolaimus</taxon>
    </lineage>
</organism>
<accession>A0A914PN39</accession>
<proteinExistence type="predicted"/>
<dbReference type="AlphaFoldDB" id="A0A914PN39"/>
<evidence type="ECO:0000313" key="3">
    <source>
        <dbReference type="WBParaSite" id="PDA_v2.g1737.t1"/>
    </source>
</evidence>
<dbReference type="WBParaSite" id="PDA_v2.g1737.t1">
    <property type="protein sequence ID" value="PDA_v2.g1737.t1"/>
    <property type="gene ID" value="PDA_v2.g1737"/>
</dbReference>
<evidence type="ECO:0000256" key="1">
    <source>
        <dbReference type="SAM" id="Phobius"/>
    </source>
</evidence>
<name>A0A914PN39_9BILA</name>
<keyword evidence="1" id="KW-1133">Transmembrane helix</keyword>
<feature type="transmembrane region" description="Helical" evidence="1">
    <location>
        <begin position="12"/>
        <end position="35"/>
    </location>
</feature>
<keyword evidence="1" id="KW-0812">Transmembrane</keyword>
<sequence>MLSVIINIKRMYLVSGYLFNIIALHSMVNALSILFNIAPYRKAVTNGFKKMLRIKERQSITIKVTEYSGKSITSLPRK</sequence>
<dbReference type="Proteomes" id="UP000887578">
    <property type="component" value="Unplaced"/>
</dbReference>
<evidence type="ECO:0000313" key="2">
    <source>
        <dbReference type="Proteomes" id="UP000887578"/>
    </source>
</evidence>
<keyword evidence="1" id="KW-0472">Membrane</keyword>
<keyword evidence="2" id="KW-1185">Reference proteome</keyword>
<reference evidence="3" key="1">
    <citation type="submission" date="2022-11" db="UniProtKB">
        <authorList>
            <consortium name="WormBaseParasite"/>
        </authorList>
    </citation>
    <scope>IDENTIFICATION</scope>
</reference>